<dbReference type="SUPFAM" id="SSF55729">
    <property type="entry name" value="Acyl-CoA N-acyltransferases (Nat)"/>
    <property type="match status" value="1"/>
</dbReference>
<evidence type="ECO:0000313" key="2">
    <source>
        <dbReference type="EMBL" id="CCO92805.1"/>
    </source>
</evidence>
<organism evidence="2 3">
    <name type="scientific">Erwinia amylovora NBRC 12687 = CFBP 1232</name>
    <dbReference type="NCBI Taxonomy" id="1219359"/>
    <lineage>
        <taxon>Bacteria</taxon>
        <taxon>Pseudomonadati</taxon>
        <taxon>Pseudomonadota</taxon>
        <taxon>Gammaproteobacteria</taxon>
        <taxon>Enterobacterales</taxon>
        <taxon>Erwiniaceae</taxon>
        <taxon>Erwinia</taxon>
    </lineage>
</organism>
<dbReference type="GeneID" id="97605146"/>
<evidence type="ECO:0000259" key="1">
    <source>
        <dbReference type="Pfam" id="PF13302"/>
    </source>
</evidence>
<dbReference type="EMBL" id="CAPB01000007">
    <property type="protein sequence ID" value="CCO92805.1"/>
    <property type="molecule type" value="Genomic_DNA"/>
</dbReference>
<feature type="domain" description="N-acetyltransferase" evidence="1">
    <location>
        <begin position="36"/>
        <end position="147"/>
    </location>
</feature>
<dbReference type="PANTHER" id="PTHR43441:SF2">
    <property type="entry name" value="FAMILY ACETYLTRANSFERASE, PUTATIVE (AFU_ORTHOLOGUE AFUA_7G00850)-RELATED"/>
    <property type="match status" value="1"/>
</dbReference>
<dbReference type="InterPro" id="IPR051908">
    <property type="entry name" value="Ribosomal_N-acetyltransferase"/>
</dbReference>
<proteinExistence type="predicted"/>
<dbReference type="GO" id="GO:1990189">
    <property type="term" value="F:protein N-terminal-serine acetyltransferase activity"/>
    <property type="evidence" value="ECO:0007669"/>
    <property type="project" value="TreeGrafter"/>
</dbReference>
<dbReference type="RefSeq" id="WP_004155948.1">
    <property type="nucleotide sequence ID" value="NZ_BAYW01000013.1"/>
</dbReference>
<sequence>MQRINESGQPVGAALPHWQSVPLPAAKVRSGRYWRLEPLDSGQHADDLYAAFACAPDNSNRTYLKENRPASLAALHLWLSQLAAVKGFVTFTVVCAQRHNPVGLLSYLRIDQANGAPEIGGVVWSPLIKRTVIGTEALWVMIANTFAPGYRRCEWK</sequence>
<comment type="caution">
    <text evidence="2">The sequence shown here is derived from an EMBL/GenBank/DDBJ whole genome shotgun (WGS) entry which is preliminary data.</text>
</comment>
<name>A0A831A1W0_ERWAM</name>
<dbReference type="GO" id="GO:0005737">
    <property type="term" value="C:cytoplasm"/>
    <property type="evidence" value="ECO:0007669"/>
    <property type="project" value="TreeGrafter"/>
</dbReference>
<dbReference type="Gene3D" id="3.40.630.30">
    <property type="match status" value="1"/>
</dbReference>
<dbReference type="Pfam" id="PF13302">
    <property type="entry name" value="Acetyltransf_3"/>
    <property type="match status" value="1"/>
</dbReference>
<dbReference type="InterPro" id="IPR016181">
    <property type="entry name" value="Acyl_CoA_acyltransferase"/>
</dbReference>
<reference evidence="2 3" key="2">
    <citation type="submission" date="2013-04" db="EMBL/GenBank/DDBJ databases">
        <title>Comparative genomics of 12 strains of Erwinia amylovora identifies a pan-genome with a large conserved core and provides insights into host specificity.</title>
        <authorList>
            <person name="Mann R.A."/>
            <person name="Smits T.H.M."/>
            <person name="Buehlmann A."/>
            <person name="Blom J."/>
            <person name="Goesmann A."/>
            <person name="Frey J.E."/>
            <person name="Plummer K.M."/>
            <person name="Beer S.V."/>
            <person name="Luck J."/>
            <person name="Duffy B."/>
            <person name="Rodoni B."/>
        </authorList>
    </citation>
    <scope>NUCLEOTIDE SEQUENCE [LARGE SCALE GENOMIC DNA]</scope>
    <source>
        <strain evidence="3">CFBP 1232</strain>
    </source>
</reference>
<gene>
    <name evidence="2" type="ORF">BN437_0849</name>
</gene>
<accession>A0A831A1W0</accession>
<protein>
    <recommendedName>
        <fullName evidence="1">N-acetyltransferase domain-containing protein</fullName>
    </recommendedName>
</protein>
<dbReference type="GO" id="GO:0008999">
    <property type="term" value="F:protein-N-terminal-alanine acetyltransferase activity"/>
    <property type="evidence" value="ECO:0007669"/>
    <property type="project" value="TreeGrafter"/>
</dbReference>
<dbReference type="PANTHER" id="PTHR43441">
    <property type="entry name" value="RIBOSOMAL-PROTEIN-SERINE ACETYLTRANSFERASE"/>
    <property type="match status" value="1"/>
</dbReference>
<evidence type="ECO:0000313" key="3">
    <source>
        <dbReference type="Proteomes" id="UP000013111"/>
    </source>
</evidence>
<reference evidence="2 3" key="1">
    <citation type="submission" date="2012-11" db="EMBL/GenBank/DDBJ databases">
        <authorList>
            <person name="Linke B."/>
        </authorList>
    </citation>
    <scope>NUCLEOTIDE SEQUENCE [LARGE SCALE GENOMIC DNA]</scope>
    <source>
        <strain evidence="3">CFBP 1232</strain>
    </source>
</reference>
<dbReference type="AlphaFoldDB" id="A0A831A1W0"/>
<dbReference type="Proteomes" id="UP000013111">
    <property type="component" value="Unassembled WGS sequence"/>
</dbReference>
<dbReference type="InterPro" id="IPR000182">
    <property type="entry name" value="GNAT_dom"/>
</dbReference>